<comment type="caution">
    <text evidence="1">The sequence shown here is derived from an EMBL/GenBank/DDBJ whole genome shotgun (WGS) entry which is preliminary data.</text>
</comment>
<gene>
    <name evidence="1" type="ORF">VCHENC02_1574A</name>
</gene>
<organism evidence="1 2">
    <name type="scientific">Vibrio harveyi</name>
    <name type="common">Beneckea harveyi</name>
    <dbReference type="NCBI Taxonomy" id="669"/>
    <lineage>
        <taxon>Bacteria</taxon>
        <taxon>Pseudomonadati</taxon>
        <taxon>Pseudomonadota</taxon>
        <taxon>Gammaproteobacteria</taxon>
        <taxon>Vibrionales</taxon>
        <taxon>Vibrionaceae</taxon>
        <taxon>Vibrio</taxon>
    </lineage>
</organism>
<dbReference type="Proteomes" id="UP000008367">
    <property type="component" value="Unassembled WGS sequence"/>
</dbReference>
<proteinExistence type="predicted"/>
<dbReference type="AlphaFoldDB" id="A0A454D2T4"/>
<reference evidence="1 2" key="1">
    <citation type="submission" date="2012-10" db="EMBL/GenBank/DDBJ databases">
        <title>Genome sequence of Vibrio Cholerae HENC-02.</title>
        <authorList>
            <person name="Eppinger M."/>
            <person name="Hasan N.A."/>
            <person name="Sengamalay N."/>
            <person name="Hine E."/>
            <person name="Su Q."/>
            <person name="Daugherty S.C."/>
            <person name="Young S."/>
            <person name="Sadzewicz L."/>
            <person name="Tallon L."/>
            <person name="Cebula T.A."/>
            <person name="Ravel J."/>
            <person name="Colwell R.R."/>
        </authorList>
    </citation>
    <scope>NUCLEOTIDE SEQUENCE [LARGE SCALE GENOMIC DNA]</scope>
    <source>
        <strain evidence="1 2">HENC-02</strain>
    </source>
</reference>
<evidence type="ECO:0000313" key="1">
    <source>
        <dbReference type="EMBL" id="EKM32916.1"/>
    </source>
</evidence>
<protein>
    <submittedName>
        <fullName evidence="1">Uncharacterized protein</fullName>
    </submittedName>
</protein>
<dbReference type="EMBL" id="AJSR01000509">
    <property type="protein sequence ID" value="EKM32916.1"/>
    <property type="molecule type" value="Genomic_DNA"/>
</dbReference>
<accession>A0A454D2T4</accession>
<evidence type="ECO:0000313" key="2">
    <source>
        <dbReference type="Proteomes" id="UP000008367"/>
    </source>
</evidence>
<feature type="non-terminal residue" evidence="1">
    <location>
        <position position="23"/>
    </location>
</feature>
<sequence length="23" mass="2891">MVQYPLLRAYRKQLLFFSLIFSR</sequence>
<name>A0A454D2T4_VIBHA</name>